<dbReference type="Gene3D" id="3.30.2090.10">
    <property type="entry name" value="Multidrug efflux transporter AcrB TolC docking domain, DN and DC subdomains"/>
    <property type="match status" value="2"/>
</dbReference>
<keyword evidence="4" id="KW-1185">Reference proteome</keyword>
<evidence type="ECO:0000256" key="2">
    <source>
        <dbReference type="SAM" id="Phobius"/>
    </source>
</evidence>
<feature type="transmembrane region" description="Helical" evidence="2">
    <location>
        <begin position="503"/>
        <end position="526"/>
    </location>
</feature>
<keyword evidence="2" id="KW-0812">Transmembrane</keyword>
<keyword evidence="2" id="KW-1133">Transmembrane helix</keyword>
<accession>A0A517QV50</accession>
<dbReference type="InterPro" id="IPR001036">
    <property type="entry name" value="Acrflvin-R"/>
</dbReference>
<dbReference type="PANTHER" id="PTHR32063:SF33">
    <property type="entry name" value="RND SUPERFAMILY EFFLUX PUMP PERMEASE COMPONENT"/>
    <property type="match status" value="1"/>
</dbReference>
<dbReference type="EMBL" id="CP036267">
    <property type="protein sequence ID" value="QDT35508.1"/>
    <property type="molecule type" value="Genomic_DNA"/>
</dbReference>
<feature type="region of interest" description="Disordered" evidence="1">
    <location>
        <begin position="1131"/>
        <end position="1153"/>
    </location>
</feature>
<feature type="compositionally biased region" description="Polar residues" evidence="1">
    <location>
        <begin position="1144"/>
        <end position="1153"/>
    </location>
</feature>
<dbReference type="GO" id="GO:0005886">
    <property type="term" value="C:plasma membrane"/>
    <property type="evidence" value="ECO:0007669"/>
    <property type="project" value="TreeGrafter"/>
</dbReference>
<dbReference type="PRINTS" id="PR00702">
    <property type="entry name" value="ACRIFLAVINRP"/>
</dbReference>
<feature type="transmembrane region" description="Helical" evidence="2">
    <location>
        <begin position="471"/>
        <end position="491"/>
    </location>
</feature>
<evidence type="ECO:0000256" key="1">
    <source>
        <dbReference type="SAM" id="MobiDB-lite"/>
    </source>
</evidence>
<feature type="transmembrane region" description="Helical" evidence="2">
    <location>
        <begin position="404"/>
        <end position="422"/>
    </location>
</feature>
<dbReference type="SUPFAM" id="SSF82714">
    <property type="entry name" value="Multidrug efflux transporter AcrB TolC docking domain, DN and DC subdomains"/>
    <property type="match status" value="2"/>
</dbReference>
<dbReference type="KEGG" id="tpol:Mal48_47850"/>
<sequence>MSLPRFGVQNPVLVNMMMLVTLVAGAGFALTLIREMFPESRPNQIAIAAFYPATQPAELERAVTIKIEEAVRDVDGVEKVNSTVSEGVSNTTLTLFNYVKNVDVVMQEVKNEVDALQDLPDDLEKITVTKIEPTLPVIMVSVYGDGDERALKQAAREIKDDLLELPGVSDVQLSGVRDDEISVDVDPEKLLEYDLTFEEIAQAIRQTNLDISGGNLKGDRSQVAVRTLGEEREGQDLEDLEVRALPDGRVIRLADVATIRDDFVDSDVASFWAGKRSATLTVQKTASQDAIQISSLVKAYVAGKQGEPFSLKKDRPQGFLDSLFPDFSEAIIKISGKPNPYEVYAESRKNPFQHHFQVETHNDLARFVEGRLDLMLRNGRSGLILVLMSLVLFLNWRVALWTAIGLPISFLGTFIVMALLGVSFNLLSMFGLIIVLGIIVDDAIVIGENIYRRVEEGMSAREAAILGAEEVQWPVTTAVLTTIAAFLPLMFIRGQIGDFFRELPLVVIAALLVSLVEALLILPAHLRHLPSQKEKRQELRKSAIGRIGRFFDRLQVGVLDALMRVYAGLLRIALRWRYVSLAVAMSLCLVSLGLFVGMVPKAPSGDATGSKEQPPEYQVSIGNLVKWEFIQKMDSESMYAQIEMPVGTNIEAVEEKLRVIGEVAADIVEVEGIQMDVGVMMDVGGAGGLGMEVASHVGQIWIELMASDERELKGLRSSQEVLAQLRQVSENFTGVNSVKWQVMNGGPGGKDIEIRISGGELEELEQVVHEFQDHLATYAGVVDLSDDFDQGKRELQIQLLESARPTGITKASLGQHIRAATYGAEARRITRNREDVKIMVRYPENYREDVFNIESMWIPTPVGADGTRGWVPLTEIAKIEETRGFTQIHRSQQRRAISVYGDIDEAVTAASDVISKVKEDFVPKILDKYPGVKIEFLGSTEEQGKSFSSLKMALPVAGLLIYMMLAALFKSYFQPIVVMSAIPFGFQGAIIGHWITNNPMTILSMIGLIALTGIVVNDSLVLVDFINRRIRAGMNEFEASVQGATLRLRPILLTTVTTSAGLTPLMFERSFQAKFLIPMAVTLTFGLVFATVLTLLIVPVLNMIFFDIRNFLGWLFGKDLSTLAEKELETVSQAEPKTERETGAQISPQPEIL</sequence>
<reference evidence="3 4" key="1">
    <citation type="submission" date="2019-02" db="EMBL/GenBank/DDBJ databases">
        <title>Deep-cultivation of Planctomycetes and their phenomic and genomic characterization uncovers novel biology.</title>
        <authorList>
            <person name="Wiegand S."/>
            <person name="Jogler M."/>
            <person name="Boedeker C."/>
            <person name="Pinto D."/>
            <person name="Vollmers J."/>
            <person name="Rivas-Marin E."/>
            <person name="Kohn T."/>
            <person name="Peeters S.H."/>
            <person name="Heuer A."/>
            <person name="Rast P."/>
            <person name="Oberbeckmann S."/>
            <person name="Bunk B."/>
            <person name="Jeske O."/>
            <person name="Meyerdierks A."/>
            <person name="Storesund J.E."/>
            <person name="Kallscheuer N."/>
            <person name="Luecker S."/>
            <person name="Lage O.M."/>
            <person name="Pohl T."/>
            <person name="Merkel B.J."/>
            <person name="Hornburger P."/>
            <person name="Mueller R.-W."/>
            <person name="Bruemmer F."/>
            <person name="Labrenz M."/>
            <person name="Spormann A.M."/>
            <person name="Op den Camp H."/>
            <person name="Overmann J."/>
            <person name="Amann R."/>
            <person name="Jetten M.S.M."/>
            <person name="Mascher T."/>
            <person name="Medema M.H."/>
            <person name="Devos D.P."/>
            <person name="Kaster A.-K."/>
            <person name="Ovreas L."/>
            <person name="Rohde M."/>
            <person name="Galperin M.Y."/>
            <person name="Jogler C."/>
        </authorList>
    </citation>
    <scope>NUCLEOTIDE SEQUENCE [LARGE SCALE GENOMIC DNA]</scope>
    <source>
        <strain evidence="3 4">Mal48</strain>
    </source>
</reference>
<feature type="transmembrane region" description="Helical" evidence="2">
    <location>
        <begin position="12"/>
        <end position="33"/>
    </location>
</feature>
<dbReference type="AlphaFoldDB" id="A0A517QV50"/>
<evidence type="ECO:0000313" key="4">
    <source>
        <dbReference type="Proteomes" id="UP000315724"/>
    </source>
</evidence>
<feature type="transmembrane region" description="Helical" evidence="2">
    <location>
        <begin position="1002"/>
        <end position="1027"/>
    </location>
</feature>
<dbReference type="Gene3D" id="3.30.70.1430">
    <property type="entry name" value="Multidrug efflux transporter AcrB pore domain"/>
    <property type="match status" value="1"/>
</dbReference>
<organism evidence="3 4">
    <name type="scientific">Thalassoglobus polymorphus</name>
    <dbReference type="NCBI Taxonomy" id="2527994"/>
    <lineage>
        <taxon>Bacteria</taxon>
        <taxon>Pseudomonadati</taxon>
        <taxon>Planctomycetota</taxon>
        <taxon>Planctomycetia</taxon>
        <taxon>Planctomycetales</taxon>
        <taxon>Planctomycetaceae</taxon>
        <taxon>Thalassoglobus</taxon>
    </lineage>
</organism>
<protein>
    <submittedName>
        <fullName evidence="3">Putative efflux pump membrane transporter TtgB</fullName>
    </submittedName>
</protein>
<dbReference type="PANTHER" id="PTHR32063">
    <property type="match status" value="1"/>
</dbReference>
<proteinExistence type="predicted"/>
<feature type="transmembrane region" description="Helical" evidence="2">
    <location>
        <begin position="976"/>
        <end position="996"/>
    </location>
</feature>
<evidence type="ECO:0000313" key="3">
    <source>
        <dbReference type="EMBL" id="QDT35508.1"/>
    </source>
</evidence>
<dbReference type="Pfam" id="PF00873">
    <property type="entry name" value="ACR_tran"/>
    <property type="match status" value="3"/>
</dbReference>
<dbReference type="GO" id="GO:0042910">
    <property type="term" value="F:xenobiotic transmembrane transporter activity"/>
    <property type="evidence" value="ECO:0007669"/>
    <property type="project" value="TreeGrafter"/>
</dbReference>
<dbReference type="SUPFAM" id="SSF82866">
    <property type="entry name" value="Multidrug efflux transporter AcrB transmembrane domain"/>
    <property type="match status" value="2"/>
</dbReference>
<feature type="transmembrane region" description="Helical" evidence="2">
    <location>
        <begin position="429"/>
        <end position="451"/>
    </location>
</feature>
<feature type="transmembrane region" description="Helical" evidence="2">
    <location>
        <begin position="1079"/>
        <end position="1106"/>
    </location>
</feature>
<gene>
    <name evidence="3" type="primary">ttgB_2</name>
    <name evidence="3" type="ORF">Mal48_47850</name>
</gene>
<feature type="transmembrane region" description="Helical" evidence="2">
    <location>
        <begin position="381"/>
        <end position="398"/>
    </location>
</feature>
<feature type="transmembrane region" description="Helical" evidence="2">
    <location>
        <begin position="581"/>
        <end position="599"/>
    </location>
</feature>
<keyword evidence="2" id="KW-0472">Membrane</keyword>
<dbReference type="InterPro" id="IPR027463">
    <property type="entry name" value="AcrB_DN_DC_subdom"/>
</dbReference>
<dbReference type="Gene3D" id="1.20.1640.10">
    <property type="entry name" value="Multidrug efflux transporter AcrB transmembrane domain"/>
    <property type="match status" value="2"/>
</dbReference>
<name>A0A517QV50_9PLAN</name>
<dbReference type="RefSeq" id="WP_145205192.1">
    <property type="nucleotide sequence ID" value="NZ_CP036267.1"/>
</dbReference>
<dbReference type="SUPFAM" id="SSF82693">
    <property type="entry name" value="Multidrug efflux transporter AcrB pore domain, PN1, PN2, PC1 and PC2 subdomains"/>
    <property type="match status" value="2"/>
</dbReference>
<dbReference type="OrthoDB" id="9806532at2"/>
<feature type="transmembrane region" description="Helical" evidence="2">
    <location>
        <begin position="952"/>
        <end position="969"/>
    </location>
</feature>
<dbReference type="Proteomes" id="UP000315724">
    <property type="component" value="Chromosome"/>
</dbReference>